<reference evidence="1" key="1">
    <citation type="submission" date="2021-06" db="EMBL/GenBank/DDBJ databases">
        <authorList>
            <person name="Kallberg Y."/>
            <person name="Tangrot J."/>
            <person name="Rosling A."/>
        </authorList>
    </citation>
    <scope>NUCLEOTIDE SEQUENCE</scope>
    <source>
        <strain evidence="1">28 12/20/2015</strain>
    </source>
</reference>
<name>A0ACA9P353_9GLOM</name>
<gene>
    <name evidence="1" type="ORF">SPELUC_LOCUS10614</name>
</gene>
<dbReference type="Proteomes" id="UP000789366">
    <property type="component" value="Unassembled WGS sequence"/>
</dbReference>
<evidence type="ECO:0000313" key="2">
    <source>
        <dbReference type="Proteomes" id="UP000789366"/>
    </source>
</evidence>
<comment type="caution">
    <text evidence="1">The sequence shown here is derived from an EMBL/GenBank/DDBJ whole genome shotgun (WGS) entry which is preliminary data.</text>
</comment>
<organism evidence="1 2">
    <name type="scientific">Cetraspora pellucida</name>
    <dbReference type="NCBI Taxonomy" id="1433469"/>
    <lineage>
        <taxon>Eukaryota</taxon>
        <taxon>Fungi</taxon>
        <taxon>Fungi incertae sedis</taxon>
        <taxon>Mucoromycota</taxon>
        <taxon>Glomeromycotina</taxon>
        <taxon>Glomeromycetes</taxon>
        <taxon>Diversisporales</taxon>
        <taxon>Gigasporaceae</taxon>
        <taxon>Cetraspora</taxon>
    </lineage>
</organism>
<proteinExistence type="predicted"/>
<dbReference type="EMBL" id="CAJVPW010020244">
    <property type="protein sequence ID" value="CAG8688342.1"/>
    <property type="molecule type" value="Genomic_DNA"/>
</dbReference>
<protein>
    <submittedName>
        <fullName evidence="1">5269_t:CDS:1</fullName>
    </submittedName>
</protein>
<sequence length="46" mass="4964">RYCGSELSCLGALANHIYQLDGKGNFCHFGPCTNGCEIGRPNSKCK</sequence>
<evidence type="ECO:0000313" key="1">
    <source>
        <dbReference type="EMBL" id="CAG8688342.1"/>
    </source>
</evidence>
<keyword evidence="2" id="KW-1185">Reference proteome</keyword>
<feature type="non-terminal residue" evidence="1">
    <location>
        <position position="1"/>
    </location>
</feature>
<accession>A0ACA9P353</accession>